<name>A0ABR0AR04_9CRUS</name>
<organism evidence="1 2">
    <name type="scientific">Daphnia magna</name>
    <dbReference type="NCBI Taxonomy" id="35525"/>
    <lineage>
        <taxon>Eukaryota</taxon>
        <taxon>Metazoa</taxon>
        <taxon>Ecdysozoa</taxon>
        <taxon>Arthropoda</taxon>
        <taxon>Crustacea</taxon>
        <taxon>Branchiopoda</taxon>
        <taxon>Diplostraca</taxon>
        <taxon>Cladocera</taxon>
        <taxon>Anomopoda</taxon>
        <taxon>Daphniidae</taxon>
        <taxon>Daphnia</taxon>
    </lineage>
</organism>
<dbReference type="Proteomes" id="UP001234178">
    <property type="component" value="Unassembled WGS sequence"/>
</dbReference>
<evidence type="ECO:0000313" key="2">
    <source>
        <dbReference type="Proteomes" id="UP001234178"/>
    </source>
</evidence>
<comment type="caution">
    <text evidence="1">The sequence shown here is derived from an EMBL/GenBank/DDBJ whole genome shotgun (WGS) entry which is preliminary data.</text>
</comment>
<keyword evidence="2" id="KW-1185">Reference proteome</keyword>
<reference evidence="1 2" key="1">
    <citation type="journal article" date="2023" name="Nucleic Acids Res.">
        <title>The hologenome of Daphnia magna reveals possible DNA methylation and microbiome-mediated evolution of the host genome.</title>
        <authorList>
            <person name="Chaturvedi A."/>
            <person name="Li X."/>
            <person name="Dhandapani V."/>
            <person name="Marshall H."/>
            <person name="Kissane S."/>
            <person name="Cuenca-Cambronero M."/>
            <person name="Asole G."/>
            <person name="Calvet F."/>
            <person name="Ruiz-Romero M."/>
            <person name="Marangio P."/>
            <person name="Guigo R."/>
            <person name="Rago D."/>
            <person name="Mirbahai L."/>
            <person name="Eastwood N."/>
            <person name="Colbourne J.K."/>
            <person name="Zhou J."/>
            <person name="Mallon E."/>
            <person name="Orsini L."/>
        </authorList>
    </citation>
    <scope>NUCLEOTIDE SEQUENCE [LARGE SCALE GENOMIC DNA]</scope>
    <source>
        <strain evidence="1">LRV0_1</strain>
    </source>
</reference>
<sequence>MAHFPHIGSNHRVIQTDRTFCALLPQYNYTDQSNTVNLEPKLQILRQDFTTNILNNVYIGLEFQF</sequence>
<proteinExistence type="predicted"/>
<accession>A0ABR0AR04</accession>
<gene>
    <name evidence="1" type="ORF">OUZ56_016464</name>
</gene>
<protein>
    <submittedName>
        <fullName evidence="1">Uncharacterized protein</fullName>
    </submittedName>
</protein>
<evidence type="ECO:0000313" key="1">
    <source>
        <dbReference type="EMBL" id="KAK4027418.1"/>
    </source>
</evidence>
<dbReference type="EMBL" id="JAOYFB010000038">
    <property type="protein sequence ID" value="KAK4027418.1"/>
    <property type="molecule type" value="Genomic_DNA"/>
</dbReference>